<evidence type="ECO:0000313" key="10">
    <source>
        <dbReference type="EMBL" id="NOL48810.1"/>
    </source>
</evidence>
<evidence type="ECO:0000259" key="8">
    <source>
        <dbReference type="Pfam" id="PF12805"/>
    </source>
</evidence>
<dbReference type="NCBIfam" id="TIGR01666">
    <property type="entry name" value="YCCS"/>
    <property type="match status" value="1"/>
</dbReference>
<dbReference type="GO" id="GO:0005886">
    <property type="term" value="C:plasma membrane"/>
    <property type="evidence" value="ECO:0007669"/>
    <property type="project" value="UniProtKB-SubCell"/>
</dbReference>
<keyword evidence="3 7" id="KW-0812">Transmembrane</keyword>
<feature type="domain" description="Integral membrane protein YccS N-terminal" evidence="8">
    <location>
        <begin position="61"/>
        <end position="339"/>
    </location>
</feature>
<feature type="transmembrane region" description="Helical" evidence="7">
    <location>
        <begin position="110"/>
        <end position="130"/>
    </location>
</feature>
<feature type="transmembrane region" description="Helical" evidence="7">
    <location>
        <begin position="482"/>
        <end position="500"/>
    </location>
</feature>
<keyword evidence="2" id="KW-1003">Cell membrane</keyword>
<evidence type="ECO:0000256" key="6">
    <source>
        <dbReference type="ARBA" id="ARBA00043993"/>
    </source>
</evidence>
<feature type="transmembrane region" description="Helical" evidence="7">
    <location>
        <begin position="36"/>
        <end position="52"/>
    </location>
</feature>
<keyword evidence="5 7" id="KW-0472">Membrane</keyword>
<proteinExistence type="inferred from homology"/>
<name>A0A7Y4P5J9_9BURK</name>
<dbReference type="Proteomes" id="UP000541421">
    <property type="component" value="Unassembled WGS sequence"/>
</dbReference>
<feature type="transmembrane region" description="Helical" evidence="7">
    <location>
        <begin position="390"/>
        <end position="407"/>
    </location>
</feature>
<dbReference type="InterPro" id="IPR010019">
    <property type="entry name" value="Integral_membrane_YccS"/>
</dbReference>
<evidence type="ECO:0000256" key="7">
    <source>
        <dbReference type="SAM" id="Phobius"/>
    </source>
</evidence>
<evidence type="ECO:0000256" key="3">
    <source>
        <dbReference type="ARBA" id="ARBA00022692"/>
    </source>
</evidence>
<dbReference type="NCBIfam" id="TIGR01667">
    <property type="entry name" value="YCCS_YHFK"/>
    <property type="match status" value="1"/>
</dbReference>
<feature type="transmembrane region" description="Helical" evidence="7">
    <location>
        <begin position="59"/>
        <end position="78"/>
    </location>
</feature>
<evidence type="ECO:0000256" key="1">
    <source>
        <dbReference type="ARBA" id="ARBA00004651"/>
    </source>
</evidence>
<accession>A0A7Y4P5J9</accession>
<feature type="transmembrane region" description="Helical" evidence="7">
    <location>
        <begin position="12"/>
        <end position="30"/>
    </location>
</feature>
<feature type="transmembrane region" description="Helical" evidence="7">
    <location>
        <begin position="84"/>
        <end position="103"/>
    </location>
</feature>
<dbReference type="AlphaFoldDB" id="A0A7Y4P5J9"/>
<gene>
    <name evidence="10" type="primary">yccS</name>
    <name evidence="10" type="ORF">HKX40_01465</name>
</gene>
<dbReference type="Pfam" id="PF13515">
    <property type="entry name" value="FUSC_2"/>
    <property type="match status" value="1"/>
</dbReference>
<dbReference type="InterPro" id="IPR049453">
    <property type="entry name" value="Memb_transporter_dom"/>
</dbReference>
<dbReference type="Pfam" id="PF12805">
    <property type="entry name" value="FUSC-like"/>
    <property type="match status" value="1"/>
</dbReference>
<comment type="similarity">
    <text evidence="6">Belongs to the YccS/YhfK family.</text>
</comment>
<reference evidence="10 11" key="1">
    <citation type="submission" date="2020-05" db="EMBL/GenBank/DDBJ databases">
        <authorList>
            <person name="Niu N."/>
        </authorList>
    </citation>
    <scope>NUCLEOTIDE SEQUENCE [LARGE SCALE GENOMIC DNA]</scope>
    <source>
        <strain evidence="10 11">LMG10982</strain>
    </source>
</reference>
<comment type="caution">
    <text evidence="10">The sequence shown here is derived from an EMBL/GenBank/DDBJ whole genome shotgun (WGS) entry which is preliminary data.</text>
</comment>
<dbReference type="PANTHER" id="PTHR30509:SF8">
    <property type="entry name" value="INNER MEMBRANE PROTEIN YCCS"/>
    <property type="match status" value="1"/>
</dbReference>
<evidence type="ECO:0000259" key="9">
    <source>
        <dbReference type="Pfam" id="PF13515"/>
    </source>
</evidence>
<dbReference type="InterPro" id="IPR032692">
    <property type="entry name" value="YccS_N"/>
</dbReference>
<evidence type="ECO:0000256" key="5">
    <source>
        <dbReference type="ARBA" id="ARBA00023136"/>
    </source>
</evidence>
<feature type="domain" description="Integral membrane bound transporter" evidence="9">
    <location>
        <begin position="400"/>
        <end position="522"/>
    </location>
</feature>
<comment type="subcellular location">
    <subcellularLocation>
        <location evidence="1">Cell membrane</location>
        <topology evidence="1">Multi-pass membrane protein</topology>
    </subcellularLocation>
</comment>
<feature type="transmembrane region" description="Helical" evidence="7">
    <location>
        <begin position="437"/>
        <end position="454"/>
    </location>
</feature>
<evidence type="ECO:0000256" key="2">
    <source>
        <dbReference type="ARBA" id="ARBA00022475"/>
    </source>
</evidence>
<organism evidence="10 11">
    <name type="scientific">Pelistega europaea</name>
    <dbReference type="NCBI Taxonomy" id="106147"/>
    <lineage>
        <taxon>Bacteria</taxon>
        <taxon>Pseudomonadati</taxon>
        <taxon>Pseudomonadota</taxon>
        <taxon>Betaproteobacteria</taxon>
        <taxon>Burkholderiales</taxon>
        <taxon>Alcaligenaceae</taxon>
        <taxon>Pelistega</taxon>
    </lineage>
</organism>
<dbReference type="InterPro" id="IPR010020">
    <property type="entry name" value="Integral_membrane_YCCS_YHJK"/>
</dbReference>
<feature type="transmembrane region" description="Helical" evidence="7">
    <location>
        <begin position="506"/>
        <end position="528"/>
    </location>
</feature>
<keyword evidence="11" id="KW-1185">Reference proteome</keyword>
<evidence type="ECO:0000313" key="11">
    <source>
        <dbReference type="Proteomes" id="UP000541421"/>
    </source>
</evidence>
<protein>
    <submittedName>
        <fullName evidence="10">TIGR01666 family membrane protein</fullName>
    </submittedName>
</protein>
<sequence>MKAMTIRTSYITNIPMFISMTLAAIWVWYFHATAESAALFLGIIAGGLVDLDNRLTGRLRNIFFTLIHFSMASIAVQWTYGHSWLFSLLMMFAAFSVTLVGSIDVRYRTIAFGTLLVMLYTVLTYMPNIAWYTNPMMLICGTVLYSTCTIVLHLVFPHRPVQDSVAQSYRKLADYMRVKARFFDPDEAAFLDEKEIRLAMSNTAVINVFNQCRSALFYRLRSQSRHPRTIRMLNYYFAAQNIHERISSRHVEYHEFAQKLEHSDLIFRIQRLIVLQADACQAMSDALMQDKDYIFDEILSRAGKGVRQAFNLYRETHPADKGIPHVQQLIDNVLAISDQIQRLPLIKEESAAYVNSDETRIAGQDVDSIRDIIAAVRSHLTFESSVFRHAVRLSILTAISCLIVEFFHLKMGYWILLTGVIVCQPNYSATTTRLKQRILGTLLGVIVGSTVPYFVPNLPGQLLVVVASATLFFVFRTSRYSFSTFFITIQVLAGFAILGMDTPSALVSRFLDTLIGSALAWCAVSYLWPDWHYLTLSKTARRALSGNAQYLRQVMNQLWGEHSDDVVYRTARRVAHERAVALSNTVSDMSIEPKKYGLRLTDALTLLQLNYTLISSISALGSIRVQVAARKASGEDAEFMQQVKSLAQQIADLMSEMPSVAHMEKLSLLQQTIQAIQPSDAEKDVSKHVLWLQLQRITNRLSLYFETLQHDIDKVNAHSNLGVK</sequence>
<keyword evidence="4 7" id="KW-1133">Transmembrane helix</keyword>
<evidence type="ECO:0000256" key="4">
    <source>
        <dbReference type="ARBA" id="ARBA00022989"/>
    </source>
</evidence>
<dbReference type="EMBL" id="JABGBO010000001">
    <property type="protein sequence ID" value="NOL48810.1"/>
    <property type="molecule type" value="Genomic_DNA"/>
</dbReference>
<dbReference type="PANTHER" id="PTHR30509">
    <property type="entry name" value="P-HYDROXYBENZOIC ACID EFFLUX PUMP SUBUNIT-RELATED"/>
    <property type="match status" value="1"/>
</dbReference>